<dbReference type="EMBL" id="CP101751">
    <property type="protein sequence ID" value="UUC44169.1"/>
    <property type="molecule type" value="Genomic_DNA"/>
</dbReference>
<evidence type="ECO:0000313" key="1">
    <source>
        <dbReference type="EMBL" id="UUC44169.1"/>
    </source>
</evidence>
<protein>
    <submittedName>
        <fullName evidence="1">Plasmid mobilization relaxosome protein MobC</fullName>
    </submittedName>
</protein>
<dbReference type="InterPro" id="IPR045788">
    <property type="entry name" value="MobC_2"/>
</dbReference>
<sequence length="127" mass="15465">MEEQTKTKWLHIRLSEQENLIIQGHFKASTCRKLSEYCRTKLLDRPIIKSYRDRSLDDFMTEMIALRFELNRIANNYNQSVKKLHTLSTITDFRTWLMAYDIEKNTLFNKMEEIRTIIQKFAERWLQ</sequence>
<accession>A0ABY5IN41</accession>
<reference evidence="1" key="1">
    <citation type="submission" date="2022-07" db="EMBL/GenBank/DDBJ databases">
        <title>Isolation, identification, and degradation of a PFOSA degrading strain from sewage treatment plant.</title>
        <authorList>
            <person name="Zhang L."/>
            <person name="Huo Y."/>
        </authorList>
    </citation>
    <scope>NUCLEOTIDE SEQUENCE</scope>
    <source>
        <strain evidence="1">C1</strain>
    </source>
</reference>
<dbReference type="Proteomes" id="UP001059844">
    <property type="component" value="Chromosome"/>
</dbReference>
<gene>
    <name evidence="1" type="ORF">NOX80_11045</name>
</gene>
<evidence type="ECO:0000313" key="2">
    <source>
        <dbReference type="Proteomes" id="UP001059844"/>
    </source>
</evidence>
<organism evidence="1 2">
    <name type="scientific">Flavobacterium cerinum</name>
    <dbReference type="NCBI Taxonomy" id="2502784"/>
    <lineage>
        <taxon>Bacteria</taxon>
        <taxon>Pseudomonadati</taxon>
        <taxon>Bacteroidota</taxon>
        <taxon>Flavobacteriia</taxon>
        <taxon>Flavobacteriales</taxon>
        <taxon>Flavobacteriaceae</taxon>
        <taxon>Flavobacterium</taxon>
    </lineage>
</organism>
<dbReference type="RefSeq" id="WP_256549839.1">
    <property type="nucleotide sequence ID" value="NZ_CP101751.1"/>
</dbReference>
<keyword evidence="2" id="KW-1185">Reference proteome</keyword>
<name>A0ABY5IN41_9FLAO</name>
<dbReference type="Pfam" id="PF19514">
    <property type="entry name" value="MobC_2"/>
    <property type="match status" value="1"/>
</dbReference>
<proteinExistence type="predicted"/>